<dbReference type="InterPro" id="IPR020599">
    <property type="entry name" value="Transl_elong_fac_P/YeiP"/>
</dbReference>
<protein>
    <recommendedName>
        <fullName evidence="6">Elongation factor P</fullName>
    </recommendedName>
</protein>
<proteinExistence type="inferred from homology"/>
<dbReference type="GO" id="GO:0005829">
    <property type="term" value="C:cytosol"/>
    <property type="evidence" value="ECO:0007669"/>
    <property type="project" value="UniProtKB-ARBA"/>
</dbReference>
<accession>A0A835RPK2</accession>
<keyword evidence="5" id="KW-1185">Reference proteome</keyword>
<dbReference type="AlphaFoldDB" id="A0A835RPK2"/>
<feature type="domain" description="Elongation factor P C-terminal" evidence="2">
    <location>
        <begin position="147"/>
        <end position="202"/>
    </location>
</feature>
<evidence type="ECO:0000313" key="4">
    <source>
        <dbReference type="EMBL" id="KAG0496130.1"/>
    </source>
</evidence>
<dbReference type="GO" id="GO:0043043">
    <property type="term" value="P:peptide biosynthetic process"/>
    <property type="evidence" value="ECO:0007669"/>
    <property type="project" value="InterPro"/>
</dbReference>
<sequence>MRIVHRSLNGPVQVFYEPSPHPGQPSNAVGLKFLVLTCEPDMWSKKKVLKAQHTQHGRGGANIQVDLRDVDTGNKITERFRTDEALEVVVVEDRSFTFLFQDGDIVTLMDPSTFEQVEVSKELFDDMKVTVQYCDGKPLSASVPQRVTCTVVEAQPHSKGLTAAPQYKRVVLHNGLTVMAPPFIEVGDQIVLNTSEDKYLERAKA</sequence>
<dbReference type="OrthoDB" id="1183224at2759"/>
<dbReference type="Pfam" id="PF08207">
    <property type="entry name" value="EFP_N"/>
    <property type="match status" value="1"/>
</dbReference>
<dbReference type="InterPro" id="IPR014722">
    <property type="entry name" value="Rib_uL2_dom2"/>
</dbReference>
<dbReference type="InterPro" id="IPR012340">
    <property type="entry name" value="NA-bd_OB-fold"/>
</dbReference>
<organism evidence="4 5">
    <name type="scientific">Vanilla planifolia</name>
    <name type="common">Vanilla</name>
    <dbReference type="NCBI Taxonomy" id="51239"/>
    <lineage>
        <taxon>Eukaryota</taxon>
        <taxon>Viridiplantae</taxon>
        <taxon>Streptophyta</taxon>
        <taxon>Embryophyta</taxon>
        <taxon>Tracheophyta</taxon>
        <taxon>Spermatophyta</taxon>
        <taxon>Magnoliopsida</taxon>
        <taxon>Liliopsida</taxon>
        <taxon>Asparagales</taxon>
        <taxon>Orchidaceae</taxon>
        <taxon>Vanilloideae</taxon>
        <taxon>Vanilleae</taxon>
        <taxon>Vanilla</taxon>
    </lineage>
</organism>
<dbReference type="Pfam" id="PF01132">
    <property type="entry name" value="EFP"/>
    <property type="match status" value="1"/>
</dbReference>
<evidence type="ECO:0000256" key="1">
    <source>
        <dbReference type="ARBA" id="ARBA00009479"/>
    </source>
</evidence>
<dbReference type="Gene3D" id="2.40.50.140">
    <property type="entry name" value="Nucleic acid-binding proteins"/>
    <property type="match status" value="2"/>
</dbReference>
<dbReference type="Gene3D" id="2.30.30.30">
    <property type="match status" value="1"/>
</dbReference>
<dbReference type="PANTHER" id="PTHR30053:SF14">
    <property type="entry name" value="TRANSLATION ELONGATION FACTOR KOW-LIKE DOMAIN-CONTAINING PROTEIN"/>
    <property type="match status" value="1"/>
</dbReference>
<dbReference type="InterPro" id="IPR015365">
    <property type="entry name" value="Elong-fact-P_C"/>
</dbReference>
<dbReference type="SMART" id="SM00841">
    <property type="entry name" value="Elong-fact-P_C"/>
    <property type="match status" value="1"/>
</dbReference>
<dbReference type="EMBL" id="JADCNL010000001">
    <property type="protein sequence ID" value="KAG0496130.1"/>
    <property type="molecule type" value="Genomic_DNA"/>
</dbReference>
<dbReference type="InterPro" id="IPR008991">
    <property type="entry name" value="Translation_prot_SH3-like_sf"/>
</dbReference>
<comment type="caution">
    <text evidence="4">The sequence shown here is derived from an EMBL/GenBank/DDBJ whole genome shotgun (WGS) entry which is preliminary data.</text>
</comment>
<dbReference type="SUPFAM" id="SSF50249">
    <property type="entry name" value="Nucleic acid-binding proteins"/>
    <property type="match status" value="2"/>
</dbReference>
<dbReference type="Proteomes" id="UP000636800">
    <property type="component" value="Chromosome 1"/>
</dbReference>
<comment type="similarity">
    <text evidence="1">Belongs to the elongation factor P family.</text>
</comment>
<reference evidence="4 5" key="1">
    <citation type="journal article" date="2020" name="Nat. Food">
        <title>A phased Vanilla planifolia genome enables genetic improvement of flavour and production.</title>
        <authorList>
            <person name="Hasing T."/>
            <person name="Tang H."/>
            <person name="Brym M."/>
            <person name="Khazi F."/>
            <person name="Huang T."/>
            <person name="Chambers A.H."/>
        </authorList>
    </citation>
    <scope>NUCLEOTIDE SEQUENCE [LARGE SCALE GENOMIC DNA]</scope>
    <source>
        <tissue evidence="4">Leaf</tissue>
    </source>
</reference>
<evidence type="ECO:0008006" key="6">
    <source>
        <dbReference type="Google" id="ProtNLM"/>
    </source>
</evidence>
<dbReference type="InterPro" id="IPR013185">
    <property type="entry name" value="Transl_elong_KOW-like"/>
</dbReference>
<gene>
    <name evidence="4" type="ORF">HPP92_000821</name>
</gene>
<name>A0A835RPK2_VANPL</name>
<dbReference type="SMART" id="SM01185">
    <property type="entry name" value="EFP"/>
    <property type="match status" value="1"/>
</dbReference>
<evidence type="ECO:0000259" key="3">
    <source>
        <dbReference type="SMART" id="SM01185"/>
    </source>
</evidence>
<evidence type="ECO:0000259" key="2">
    <source>
        <dbReference type="SMART" id="SM00841"/>
    </source>
</evidence>
<dbReference type="SUPFAM" id="SSF50104">
    <property type="entry name" value="Translation proteins SH3-like domain"/>
    <property type="match status" value="1"/>
</dbReference>
<dbReference type="Pfam" id="PF09285">
    <property type="entry name" value="Elong-fact-P_C"/>
    <property type="match status" value="1"/>
</dbReference>
<dbReference type="GO" id="GO:0003746">
    <property type="term" value="F:translation elongation factor activity"/>
    <property type="evidence" value="ECO:0007669"/>
    <property type="project" value="InterPro"/>
</dbReference>
<dbReference type="InterPro" id="IPR001059">
    <property type="entry name" value="Transl_elong_P/YeiP_cen"/>
</dbReference>
<feature type="domain" description="Translation elongation factor P/YeiP central" evidence="3">
    <location>
        <begin position="93"/>
        <end position="139"/>
    </location>
</feature>
<evidence type="ECO:0000313" key="5">
    <source>
        <dbReference type="Proteomes" id="UP000636800"/>
    </source>
</evidence>
<dbReference type="FunFam" id="2.40.50.140:FF:000004">
    <property type="entry name" value="Elongation factor P"/>
    <property type="match status" value="1"/>
</dbReference>
<dbReference type="PANTHER" id="PTHR30053">
    <property type="entry name" value="ELONGATION FACTOR P"/>
    <property type="match status" value="1"/>
</dbReference>